<evidence type="ECO:0000313" key="1">
    <source>
        <dbReference type="EMBL" id="GAQ25355.1"/>
    </source>
</evidence>
<dbReference type="OrthoDB" id="3267617at2"/>
<dbReference type="Proteomes" id="UP000062160">
    <property type="component" value="Unassembled WGS sequence"/>
</dbReference>
<accession>A0A0U9HGV2</accession>
<proteinExistence type="predicted"/>
<keyword evidence="2" id="KW-1185">Reference proteome</keyword>
<organism evidence="1">
    <name type="scientific">Tepidanaerobacter syntrophicus</name>
    <dbReference type="NCBI Taxonomy" id="224999"/>
    <lineage>
        <taxon>Bacteria</taxon>
        <taxon>Bacillati</taxon>
        <taxon>Bacillota</taxon>
        <taxon>Clostridia</taxon>
        <taxon>Thermosediminibacterales</taxon>
        <taxon>Tepidanaerobacteraceae</taxon>
        <taxon>Tepidanaerobacter</taxon>
    </lineage>
</organism>
<name>A0A0U9HGV2_9FIRM</name>
<evidence type="ECO:0000313" key="2">
    <source>
        <dbReference type="Proteomes" id="UP000062160"/>
    </source>
</evidence>
<reference evidence="1" key="1">
    <citation type="journal article" date="2016" name="Genome Announc.">
        <title>Draft Genome Sequence of the Syntrophic Lactate-Degrading Bacterium Tepidanaerobacter syntrophicus JLT.</title>
        <authorList>
            <person name="Matsuura N."/>
            <person name="Ohashi A."/>
            <person name="Tourlousse D.M."/>
            <person name="Sekiguchi Y."/>
        </authorList>
    </citation>
    <scope>NUCLEOTIDE SEQUENCE [LARGE SCALE GENOMIC DNA]</scope>
    <source>
        <strain evidence="1">JL</strain>
    </source>
</reference>
<evidence type="ECO:0008006" key="3">
    <source>
        <dbReference type="Google" id="ProtNLM"/>
    </source>
</evidence>
<dbReference type="NCBIfam" id="NF046040">
    <property type="entry name" value="RelB_antitoxin"/>
    <property type="match status" value="1"/>
</dbReference>
<dbReference type="Pfam" id="PF19807">
    <property type="entry name" value="DUF6290"/>
    <property type="match status" value="1"/>
</dbReference>
<gene>
    <name evidence="1" type="ORF">TSYNT_7376</name>
</gene>
<dbReference type="AlphaFoldDB" id="A0A0U9HGV2"/>
<dbReference type="InterPro" id="IPR046257">
    <property type="entry name" value="DUF6290"/>
</dbReference>
<sequence length="74" mass="8759">MSTITIRLNSDEAKTYKEYAKFKNVPLSTLMKKALEEKIEDEIDLRAILAYEERLKNNEVKHISFDDVKKRLEI</sequence>
<dbReference type="EMBL" id="DF977001">
    <property type="protein sequence ID" value="GAQ25355.1"/>
    <property type="molecule type" value="Genomic_DNA"/>
</dbReference>
<protein>
    <recommendedName>
        <fullName evidence="3">CopG family transcriptional regulator</fullName>
    </recommendedName>
</protein>
<dbReference type="RefSeq" id="WP_059032743.1">
    <property type="nucleotide sequence ID" value="NZ_DF977001.1"/>
</dbReference>